<organism evidence="1">
    <name type="scientific">marine metagenome</name>
    <dbReference type="NCBI Taxonomy" id="408172"/>
    <lineage>
        <taxon>unclassified sequences</taxon>
        <taxon>metagenomes</taxon>
        <taxon>ecological metagenomes</taxon>
    </lineage>
</organism>
<reference evidence="1" key="1">
    <citation type="submission" date="2018-05" db="EMBL/GenBank/DDBJ databases">
        <authorList>
            <person name="Lanie J.A."/>
            <person name="Ng W.-L."/>
            <person name="Kazmierczak K.M."/>
            <person name="Andrzejewski T.M."/>
            <person name="Davidsen T.M."/>
            <person name="Wayne K.J."/>
            <person name="Tettelin H."/>
            <person name="Glass J.I."/>
            <person name="Rusch D."/>
            <person name="Podicherti R."/>
            <person name="Tsui H.-C.T."/>
            <person name="Winkler M.E."/>
        </authorList>
    </citation>
    <scope>NUCLEOTIDE SEQUENCE</scope>
</reference>
<dbReference type="EMBL" id="UINC01168925">
    <property type="protein sequence ID" value="SVD72213.1"/>
    <property type="molecule type" value="Genomic_DNA"/>
</dbReference>
<sequence length="27" mass="3340">KKTHHEPSLNFNEKIQNMMSVYLKHER</sequence>
<name>A0A382XMM5_9ZZZZ</name>
<proteinExistence type="predicted"/>
<gene>
    <name evidence="1" type="ORF">METZ01_LOCUS425067</name>
</gene>
<evidence type="ECO:0000313" key="1">
    <source>
        <dbReference type="EMBL" id="SVD72213.1"/>
    </source>
</evidence>
<accession>A0A382XMM5</accession>
<protein>
    <submittedName>
        <fullName evidence="1">Uncharacterized protein</fullName>
    </submittedName>
</protein>
<feature type="non-terminal residue" evidence="1">
    <location>
        <position position="1"/>
    </location>
</feature>
<dbReference type="AlphaFoldDB" id="A0A382XMM5"/>